<dbReference type="EMBL" id="CM042022">
    <property type="protein sequence ID" value="KAI3816551.1"/>
    <property type="molecule type" value="Genomic_DNA"/>
</dbReference>
<proteinExistence type="predicted"/>
<gene>
    <name evidence="1" type="ORF">L1987_16252</name>
</gene>
<organism evidence="1 2">
    <name type="scientific">Smallanthus sonchifolius</name>
    <dbReference type="NCBI Taxonomy" id="185202"/>
    <lineage>
        <taxon>Eukaryota</taxon>
        <taxon>Viridiplantae</taxon>
        <taxon>Streptophyta</taxon>
        <taxon>Embryophyta</taxon>
        <taxon>Tracheophyta</taxon>
        <taxon>Spermatophyta</taxon>
        <taxon>Magnoliopsida</taxon>
        <taxon>eudicotyledons</taxon>
        <taxon>Gunneridae</taxon>
        <taxon>Pentapetalae</taxon>
        <taxon>asterids</taxon>
        <taxon>campanulids</taxon>
        <taxon>Asterales</taxon>
        <taxon>Asteraceae</taxon>
        <taxon>Asteroideae</taxon>
        <taxon>Heliantheae alliance</taxon>
        <taxon>Millerieae</taxon>
        <taxon>Smallanthus</taxon>
    </lineage>
</organism>
<accession>A0ACB9J9Y2</accession>
<dbReference type="Proteomes" id="UP001056120">
    <property type="component" value="Linkage Group LG05"/>
</dbReference>
<sequence length="160" mass="17752">MPTKSEDVAQKIQFSIDDIGKLLKLEQILLQRSGFYDEIPTSIVELKGLTTVDLSQNNLTVVLPSRIGSSFKKLVTFDASQNNLFGSYPNGICESTGLTSLSLHTNNFEGILTNTSVANCVNLERLELQNNGFHGDFPTNLWSLPKIKVGFRVKSLILYQ</sequence>
<evidence type="ECO:0000313" key="1">
    <source>
        <dbReference type="EMBL" id="KAI3816551.1"/>
    </source>
</evidence>
<comment type="caution">
    <text evidence="1">The sequence shown here is derived from an EMBL/GenBank/DDBJ whole genome shotgun (WGS) entry which is preliminary data.</text>
</comment>
<reference evidence="1 2" key="2">
    <citation type="journal article" date="2022" name="Mol. Ecol. Resour.">
        <title>The genomes of chicory, endive, great burdock and yacon provide insights into Asteraceae paleo-polyploidization history and plant inulin production.</title>
        <authorList>
            <person name="Fan W."/>
            <person name="Wang S."/>
            <person name="Wang H."/>
            <person name="Wang A."/>
            <person name="Jiang F."/>
            <person name="Liu H."/>
            <person name="Zhao H."/>
            <person name="Xu D."/>
            <person name="Zhang Y."/>
        </authorList>
    </citation>
    <scope>NUCLEOTIDE SEQUENCE [LARGE SCALE GENOMIC DNA]</scope>
    <source>
        <strain evidence="2">cv. Yunnan</strain>
        <tissue evidence="1">Leaves</tissue>
    </source>
</reference>
<evidence type="ECO:0000313" key="2">
    <source>
        <dbReference type="Proteomes" id="UP001056120"/>
    </source>
</evidence>
<name>A0ACB9J9Y2_9ASTR</name>
<protein>
    <submittedName>
        <fullName evidence="1">Uncharacterized protein</fullName>
    </submittedName>
</protein>
<reference evidence="2" key="1">
    <citation type="journal article" date="2022" name="Mol. Ecol. Resour.">
        <title>The genomes of chicory, endive, great burdock and yacon provide insights into Asteraceae palaeo-polyploidization history and plant inulin production.</title>
        <authorList>
            <person name="Fan W."/>
            <person name="Wang S."/>
            <person name="Wang H."/>
            <person name="Wang A."/>
            <person name="Jiang F."/>
            <person name="Liu H."/>
            <person name="Zhao H."/>
            <person name="Xu D."/>
            <person name="Zhang Y."/>
        </authorList>
    </citation>
    <scope>NUCLEOTIDE SEQUENCE [LARGE SCALE GENOMIC DNA]</scope>
    <source>
        <strain evidence="2">cv. Yunnan</strain>
    </source>
</reference>
<keyword evidence="2" id="KW-1185">Reference proteome</keyword>